<protein>
    <submittedName>
        <fullName evidence="1">Transcriptional regulator</fullName>
    </submittedName>
</protein>
<dbReference type="SUPFAM" id="SSF110849">
    <property type="entry name" value="ParB/Sulfiredoxin"/>
    <property type="match status" value="1"/>
</dbReference>
<accession>A0A2V4NAY1</accession>
<dbReference type="InterPro" id="IPR036086">
    <property type="entry name" value="ParB/Sulfiredoxin_sf"/>
</dbReference>
<evidence type="ECO:0000313" key="1">
    <source>
        <dbReference type="EMBL" id="PYC80540.1"/>
    </source>
</evidence>
<gene>
    <name evidence="1" type="ORF">C7C46_12700</name>
</gene>
<keyword evidence="2" id="KW-1185">Reference proteome</keyword>
<dbReference type="OrthoDB" id="3176965at2"/>
<comment type="caution">
    <text evidence="1">The sequence shown here is derived from an EMBL/GenBank/DDBJ whole genome shotgun (WGS) entry which is preliminary data.</text>
</comment>
<evidence type="ECO:0000313" key="2">
    <source>
        <dbReference type="Proteomes" id="UP000248039"/>
    </source>
</evidence>
<dbReference type="Proteomes" id="UP000248039">
    <property type="component" value="Unassembled WGS sequence"/>
</dbReference>
<reference evidence="1 2" key="1">
    <citation type="submission" date="2018-03" db="EMBL/GenBank/DDBJ databases">
        <title>Bioinformatic expansion and discovery of thiopeptide antibiotics.</title>
        <authorList>
            <person name="Schwalen C.J."/>
            <person name="Hudson G.A."/>
            <person name="Mitchell D.A."/>
        </authorList>
    </citation>
    <scope>NUCLEOTIDE SEQUENCE [LARGE SCALE GENOMIC DNA]</scope>
    <source>
        <strain evidence="1 2">ATCC 21389</strain>
    </source>
</reference>
<name>A0A2V4NAY1_9ACTN</name>
<proteinExistence type="predicted"/>
<dbReference type="EMBL" id="PYBW01000039">
    <property type="protein sequence ID" value="PYC80540.1"/>
    <property type="molecule type" value="Genomic_DNA"/>
</dbReference>
<sequence length="471" mass="52260">MRTDFGAPPLAASNRALVEERLREVREGTGIKETLTIEWRGKPLHVEVIDMPVNDLYFNPGTHRIRAQRSHEPARDRALDEDPWSDDSQDYLHFLLRALPKDPALRDKDFDALMESLREFKQTDPGLITRDGILVNGNTRRAALKDLGVPSIRVGVLPESCTWADISTVELSLQLRKDHRRDYSYINRLIAIDEQVSAGRLLPDIAREFHVRKETAEQDVWILSCLRDLIARSSTGDAQLRLLDFEEAQEKLRELHRRYLKDSAVSKEKADLLKESRLAAIALGYSKTDVRLIEPDFHARYLDRLLPDSLKPAPTAAPATVAIPGLNRSVKAAGAGVAVAKALTDTVLKALAVETAGDKVPAPQLAEASRTIAEARDAFSSSLEFAGKDARVRKRRQAAPDRITDACQDLEQCITDLVMARASNSLDEEAYDEAVQSLRAMLGKLALESARSIKVPGDGVSWLLDAAAEKA</sequence>
<organism evidence="1 2">
    <name type="scientific">Streptomyces tateyamensis</name>
    <dbReference type="NCBI Taxonomy" id="565073"/>
    <lineage>
        <taxon>Bacteria</taxon>
        <taxon>Bacillati</taxon>
        <taxon>Actinomycetota</taxon>
        <taxon>Actinomycetes</taxon>
        <taxon>Kitasatosporales</taxon>
        <taxon>Streptomycetaceae</taxon>
        <taxon>Streptomyces</taxon>
    </lineage>
</organism>
<dbReference type="RefSeq" id="WP_110668873.1">
    <property type="nucleotide sequence ID" value="NZ_PYBW01000039.1"/>
</dbReference>
<dbReference type="AlphaFoldDB" id="A0A2V4NAY1"/>